<keyword evidence="1" id="KW-0862">Zinc</keyword>
<dbReference type="PANTHER" id="PTHR23002">
    <property type="entry name" value="ZINC FINGER CCHC DOMAIN CONTAINING PROTEIN"/>
    <property type="match status" value="1"/>
</dbReference>
<dbReference type="Pfam" id="PF00098">
    <property type="entry name" value="zf-CCHC"/>
    <property type="match status" value="2"/>
</dbReference>
<proteinExistence type="predicted"/>
<reference evidence="4 5" key="1">
    <citation type="submission" date="2015-04" db="EMBL/GenBank/DDBJ databases">
        <title>Lasius niger genome sequencing.</title>
        <authorList>
            <person name="Konorov E.A."/>
            <person name="Nikitin M.A."/>
            <person name="Kirill M.V."/>
            <person name="Chang P."/>
        </authorList>
    </citation>
    <scope>NUCLEOTIDE SEQUENCE [LARGE SCALE GENOMIC DNA]</scope>
    <source>
        <tissue evidence="4">Whole</tissue>
    </source>
</reference>
<dbReference type="Proteomes" id="UP000036403">
    <property type="component" value="Unassembled WGS sequence"/>
</dbReference>
<dbReference type="InterPro" id="IPR005162">
    <property type="entry name" value="Retrotrans_gag_dom"/>
</dbReference>
<feature type="region of interest" description="Disordered" evidence="2">
    <location>
        <begin position="135"/>
        <end position="160"/>
    </location>
</feature>
<dbReference type="GO" id="GO:0008270">
    <property type="term" value="F:zinc ion binding"/>
    <property type="evidence" value="ECO:0007669"/>
    <property type="project" value="UniProtKB-KW"/>
</dbReference>
<dbReference type="Gene3D" id="4.10.60.10">
    <property type="entry name" value="Zinc finger, CCHC-type"/>
    <property type="match status" value="2"/>
</dbReference>
<name>A0A0J7KBM2_LASNI</name>
<gene>
    <name evidence="4" type="ORF">RF55_12976</name>
</gene>
<dbReference type="EMBL" id="LBMM01010095">
    <property type="protein sequence ID" value="KMQ87677.1"/>
    <property type="molecule type" value="Genomic_DNA"/>
</dbReference>
<dbReference type="AlphaFoldDB" id="A0A0J7KBM2"/>
<feature type="domain" description="CCHC-type" evidence="3">
    <location>
        <begin position="184"/>
        <end position="199"/>
    </location>
</feature>
<keyword evidence="1" id="KW-0863">Zinc-finger</keyword>
<organism evidence="4 5">
    <name type="scientific">Lasius niger</name>
    <name type="common">Black garden ant</name>
    <dbReference type="NCBI Taxonomy" id="67767"/>
    <lineage>
        <taxon>Eukaryota</taxon>
        <taxon>Metazoa</taxon>
        <taxon>Ecdysozoa</taxon>
        <taxon>Arthropoda</taxon>
        <taxon>Hexapoda</taxon>
        <taxon>Insecta</taxon>
        <taxon>Pterygota</taxon>
        <taxon>Neoptera</taxon>
        <taxon>Endopterygota</taxon>
        <taxon>Hymenoptera</taxon>
        <taxon>Apocrita</taxon>
        <taxon>Aculeata</taxon>
        <taxon>Formicoidea</taxon>
        <taxon>Formicidae</taxon>
        <taxon>Formicinae</taxon>
        <taxon>Lasius</taxon>
        <taxon>Lasius</taxon>
    </lineage>
</organism>
<protein>
    <submittedName>
        <fullName evidence="4">Gag-pol polyprotein</fullName>
    </submittedName>
</protein>
<dbReference type="PaxDb" id="67767-A0A0J7KBM2"/>
<dbReference type="GO" id="GO:0003676">
    <property type="term" value="F:nucleic acid binding"/>
    <property type="evidence" value="ECO:0007669"/>
    <property type="project" value="InterPro"/>
</dbReference>
<evidence type="ECO:0000313" key="5">
    <source>
        <dbReference type="Proteomes" id="UP000036403"/>
    </source>
</evidence>
<evidence type="ECO:0000313" key="4">
    <source>
        <dbReference type="EMBL" id="KMQ87677.1"/>
    </source>
</evidence>
<dbReference type="SMART" id="SM00343">
    <property type="entry name" value="ZnF_C2HC"/>
    <property type="match status" value="2"/>
</dbReference>
<evidence type="ECO:0000256" key="2">
    <source>
        <dbReference type="SAM" id="MobiDB-lite"/>
    </source>
</evidence>
<keyword evidence="1" id="KW-0479">Metal-binding</keyword>
<sequence length="294" mass="33476">MYRLTDDVLVLAAVSQLKDRALQWHNRQSLETVGTWNEFKFQIRRHFEIKESYTTTLSRIGQRIWKSHKEKFADYAEAKLDLMQTLSLTEREKIELLTDGIKEPVIRKLALSSGARNIPDFLEFIRKVTEDTIPNKKNDFRSEGRSRFQSKGNNTRPDSNDKACFSCKQTGHISKDCPNKKLTCFKCGKEGHLSNTCPKKSAGAGAATNNLIEQRETTAGSETETTEEATLHINRVSSKEDKPCVRISSMGNPGKQLEALIDTGSPITLENLYDTWIDVEYLIVDDHTMNYDFC</sequence>
<dbReference type="InterPro" id="IPR036875">
    <property type="entry name" value="Znf_CCHC_sf"/>
</dbReference>
<evidence type="ECO:0000259" key="3">
    <source>
        <dbReference type="PROSITE" id="PS50158"/>
    </source>
</evidence>
<dbReference type="Pfam" id="PF03732">
    <property type="entry name" value="Retrotrans_gag"/>
    <property type="match status" value="1"/>
</dbReference>
<dbReference type="SUPFAM" id="SSF57756">
    <property type="entry name" value="Retrovirus zinc finger-like domains"/>
    <property type="match status" value="1"/>
</dbReference>
<comment type="caution">
    <text evidence="4">The sequence shown here is derived from an EMBL/GenBank/DDBJ whole genome shotgun (WGS) entry which is preliminary data.</text>
</comment>
<feature type="compositionally biased region" description="Basic and acidic residues" evidence="2">
    <location>
        <begin position="135"/>
        <end position="146"/>
    </location>
</feature>
<dbReference type="PROSITE" id="PS50158">
    <property type="entry name" value="ZF_CCHC"/>
    <property type="match status" value="2"/>
</dbReference>
<accession>A0A0J7KBM2</accession>
<dbReference type="InterPro" id="IPR001878">
    <property type="entry name" value="Znf_CCHC"/>
</dbReference>
<dbReference type="InterPro" id="IPR051714">
    <property type="entry name" value="Znf_CCHC_NABP"/>
</dbReference>
<evidence type="ECO:0000256" key="1">
    <source>
        <dbReference type="PROSITE-ProRule" id="PRU00047"/>
    </source>
</evidence>
<feature type="domain" description="CCHC-type" evidence="3">
    <location>
        <begin position="164"/>
        <end position="179"/>
    </location>
</feature>
<dbReference type="OrthoDB" id="7698570at2759"/>
<dbReference type="STRING" id="67767.A0A0J7KBM2"/>
<keyword evidence="5" id="KW-1185">Reference proteome</keyword>
<feature type="compositionally biased region" description="Polar residues" evidence="2">
    <location>
        <begin position="147"/>
        <end position="157"/>
    </location>
</feature>